<dbReference type="VEuPathDB" id="MicrosporidiaDB:AEWD_110490"/>
<feature type="domain" description="NodB homology" evidence="2">
    <location>
        <begin position="26"/>
        <end position="210"/>
    </location>
</feature>
<dbReference type="GO" id="GO:0005975">
    <property type="term" value="P:carbohydrate metabolic process"/>
    <property type="evidence" value="ECO:0007669"/>
    <property type="project" value="InterPro"/>
</dbReference>
<name>M1K2G1_ENCCN</name>
<gene>
    <name evidence="3" type="ORF">ECU11_0510</name>
</gene>
<dbReference type="VEuPathDB" id="MicrosporidiaDB:ECU11_0510"/>
<sequence>MLLCLLYFTSSWCSGRDVPDVCTNSGMIAINFVDGPVRGVTDRILNTLDELGVKATFSFTVNQKAVGNVGQLYRRAVEEGHNVALRVDPSMDEGYQCLSQDALENNVDREIDTIDGLSGTEIRYAAVPICNGQVNSEMYNILTERGVLPVGYTFCPYDYDDPVGEFESMIEGSDPKHHSFIILMHDGQEADTSRLENMVKIGEDKGYRFVNMDECLQGYKGAPGDPELSLRGKGVESIGKGFLPFFLMVLVRLL</sequence>
<dbReference type="InterPro" id="IPR050248">
    <property type="entry name" value="Polysacc_deacetylase_ArnD"/>
</dbReference>
<dbReference type="PANTHER" id="PTHR10587">
    <property type="entry name" value="GLYCOSYL TRANSFERASE-RELATED"/>
    <property type="match status" value="1"/>
</dbReference>
<protein>
    <submittedName>
        <fullName evidence="3">Chitooligosaccharide deacetylase</fullName>
    </submittedName>
</protein>
<dbReference type="GO" id="GO:0004099">
    <property type="term" value="F:chitin deacetylase activity"/>
    <property type="evidence" value="ECO:0007669"/>
    <property type="project" value="UniProtKB-ARBA"/>
</dbReference>
<proteinExistence type="predicted"/>
<dbReference type="InterPro" id="IPR011330">
    <property type="entry name" value="Glyco_hydro/deAcase_b/a-brl"/>
</dbReference>
<dbReference type="AlphaFoldDB" id="M1K2G1"/>
<feature type="signal peptide" evidence="1">
    <location>
        <begin position="1"/>
        <end position="15"/>
    </location>
</feature>
<dbReference type="VEuPathDB" id="MicrosporidiaDB:AEWR_110490"/>
<accession>M1K2G1</accession>
<evidence type="ECO:0000313" key="3">
    <source>
        <dbReference type="EMBL" id="AGE94948.1"/>
    </source>
</evidence>
<dbReference type="SMR" id="M1K2G1"/>
<evidence type="ECO:0000259" key="2">
    <source>
        <dbReference type="PROSITE" id="PS51677"/>
    </source>
</evidence>
<dbReference type="PANTHER" id="PTHR10587:SF125">
    <property type="entry name" value="POLYSACCHARIDE DEACETYLASE YHEN-RELATED"/>
    <property type="match status" value="1"/>
</dbReference>
<dbReference type="GO" id="GO:0009272">
    <property type="term" value="P:fungal-type cell wall biogenesis"/>
    <property type="evidence" value="ECO:0007669"/>
    <property type="project" value="UniProtKB-ARBA"/>
</dbReference>
<organism evidence="3">
    <name type="scientific">Encephalitozoon cuniculi</name>
    <name type="common">Microsporidian parasite</name>
    <dbReference type="NCBI Taxonomy" id="6035"/>
    <lineage>
        <taxon>Eukaryota</taxon>
        <taxon>Fungi</taxon>
        <taxon>Fungi incertae sedis</taxon>
        <taxon>Microsporidia</taxon>
        <taxon>Unikaryonidae</taxon>
        <taxon>Encephalitozoon</taxon>
    </lineage>
</organism>
<dbReference type="CDD" id="cd10917">
    <property type="entry name" value="CE4_NodB_like_6s_7s"/>
    <property type="match status" value="1"/>
</dbReference>
<dbReference type="EMBL" id="KC513604">
    <property type="protein sequence ID" value="AGE94948.1"/>
    <property type="molecule type" value="Genomic_DNA"/>
</dbReference>
<dbReference type="Pfam" id="PF01522">
    <property type="entry name" value="Polysacc_deac_1"/>
    <property type="match status" value="1"/>
</dbReference>
<dbReference type="InterPro" id="IPR002509">
    <property type="entry name" value="NODB_dom"/>
</dbReference>
<reference evidence="3" key="1">
    <citation type="journal article" date="2013" name="Eukaryot. Cell">
        <title>Extremely Reduced Levels of Heterozygosity in the Vertebrate Pathogen Encephalitozoon cuniculi.</title>
        <authorList>
            <person name="Selman M."/>
            <person name="Sak B."/>
            <person name="Kvac M."/>
            <person name="Farinelli L."/>
            <person name="Weiss L.M."/>
            <person name="Corradi N."/>
        </authorList>
    </citation>
    <scope>NUCLEOTIDE SEQUENCE</scope>
</reference>
<dbReference type="VEuPathDB" id="MicrosporidiaDB:AEWQ_110490"/>
<dbReference type="SUPFAM" id="SSF88713">
    <property type="entry name" value="Glycoside hydrolase/deacetylase"/>
    <property type="match status" value="1"/>
</dbReference>
<dbReference type="VEuPathDB" id="MicrosporidiaDB:M970_110490"/>
<dbReference type="PROSITE" id="PS51677">
    <property type="entry name" value="NODB"/>
    <property type="match status" value="1"/>
</dbReference>
<feature type="chain" id="PRO_5012090650" evidence="1">
    <location>
        <begin position="16"/>
        <end position="254"/>
    </location>
</feature>
<dbReference type="Gene3D" id="3.20.20.370">
    <property type="entry name" value="Glycoside hydrolase/deacetylase"/>
    <property type="match status" value="1"/>
</dbReference>
<evidence type="ECO:0000256" key="1">
    <source>
        <dbReference type="SAM" id="SignalP"/>
    </source>
</evidence>
<keyword evidence="1" id="KW-0732">Signal</keyword>